<evidence type="ECO:0000313" key="2">
    <source>
        <dbReference type="Proteomes" id="UP001283341"/>
    </source>
</evidence>
<sequence>MMTVNISEPVPLSASVSKRFYEAVIFLYCLIAVNFKNKTTKTPDLETTSGKSPKDEFFCFVNKLGQICDSQRGGDTITAFAILQPGSIEYRFASNNRDQQSLDKVKAYITDIITTLGQTPDAGLGEAFQQILGMVLAFNRPRIGIYITAMNMEFEFCIMSCEKDGTTEAKSAAEELVNLRKLAEAAAQASASNKSFTVTSQKLFAAINDLYASPFDDFTRIKARQDQDPENRTPWAKLRHSLGRLQSYNIAVKVLITLRRRRQELFEDFEVVPIPSSGPGHTPNVRRCADGIARRMNSLHETPAYKNHAPYLKQIGLDDAIKKAAKPTEFQPIVHAEINLLDSILSDEQTYGESLRFFGESNWGKYIGCSKPTCRLCQLYFSAHPSDVQVRLSHQNVYYKWRPPNVYEHQGTKVKDRREKILEKMIDTVRTVTERTISDQVAQRKTHDSFTTPSNPLRSTLFTGSVTRDSVDDLVSSFGGMDLRSVRELLDDDVGEEEGNSSLETERD</sequence>
<dbReference type="Pfam" id="PF14441">
    <property type="entry name" value="OTT_1508_deam"/>
    <property type="match status" value="1"/>
</dbReference>
<accession>A0AAE0HU55</accession>
<reference evidence="1" key="1">
    <citation type="journal article" date="2023" name="Mol. Phylogenet. Evol.">
        <title>Genome-scale phylogeny and comparative genomics of the fungal order Sordariales.</title>
        <authorList>
            <person name="Hensen N."/>
            <person name="Bonometti L."/>
            <person name="Westerberg I."/>
            <person name="Brannstrom I.O."/>
            <person name="Guillou S."/>
            <person name="Cros-Aarteil S."/>
            <person name="Calhoun S."/>
            <person name="Haridas S."/>
            <person name="Kuo A."/>
            <person name="Mondo S."/>
            <person name="Pangilinan J."/>
            <person name="Riley R."/>
            <person name="LaButti K."/>
            <person name="Andreopoulos B."/>
            <person name="Lipzen A."/>
            <person name="Chen C."/>
            <person name="Yan M."/>
            <person name="Daum C."/>
            <person name="Ng V."/>
            <person name="Clum A."/>
            <person name="Steindorff A."/>
            <person name="Ohm R.A."/>
            <person name="Martin F."/>
            <person name="Silar P."/>
            <person name="Natvig D.O."/>
            <person name="Lalanne C."/>
            <person name="Gautier V."/>
            <person name="Ament-Velasquez S.L."/>
            <person name="Kruys A."/>
            <person name="Hutchinson M.I."/>
            <person name="Powell A.J."/>
            <person name="Barry K."/>
            <person name="Miller A.N."/>
            <person name="Grigoriev I.V."/>
            <person name="Debuchy R."/>
            <person name="Gladieux P."/>
            <person name="Hiltunen Thoren M."/>
            <person name="Johannesson H."/>
        </authorList>
    </citation>
    <scope>NUCLEOTIDE SEQUENCE</scope>
    <source>
        <strain evidence="1">CBS 118394</strain>
    </source>
</reference>
<evidence type="ECO:0000313" key="1">
    <source>
        <dbReference type="EMBL" id="KAK3312954.1"/>
    </source>
</evidence>
<dbReference type="Proteomes" id="UP001283341">
    <property type="component" value="Unassembled WGS sequence"/>
</dbReference>
<gene>
    <name evidence="1" type="ORF">B0H66DRAFT_383629</name>
</gene>
<protein>
    <submittedName>
        <fullName evidence="1">Uncharacterized protein</fullName>
    </submittedName>
</protein>
<dbReference type="AlphaFoldDB" id="A0AAE0HU55"/>
<dbReference type="EMBL" id="JAUEDM010000008">
    <property type="protein sequence ID" value="KAK3312954.1"/>
    <property type="molecule type" value="Genomic_DNA"/>
</dbReference>
<keyword evidence="2" id="KW-1185">Reference proteome</keyword>
<dbReference type="InterPro" id="IPR027796">
    <property type="entry name" value="OTT_1508_deam-like"/>
</dbReference>
<proteinExistence type="predicted"/>
<organism evidence="1 2">
    <name type="scientific">Apodospora peruviana</name>
    <dbReference type="NCBI Taxonomy" id="516989"/>
    <lineage>
        <taxon>Eukaryota</taxon>
        <taxon>Fungi</taxon>
        <taxon>Dikarya</taxon>
        <taxon>Ascomycota</taxon>
        <taxon>Pezizomycotina</taxon>
        <taxon>Sordariomycetes</taxon>
        <taxon>Sordariomycetidae</taxon>
        <taxon>Sordariales</taxon>
        <taxon>Lasiosphaeriaceae</taxon>
        <taxon>Apodospora</taxon>
    </lineage>
</organism>
<dbReference type="PANTHER" id="PTHR42037">
    <property type="match status" value="1"/>
</dbReference>
<reference evidence="1" key="2">
    <citation type="submission" date="2023-06" db="EMBL/GenBank/DDBJ databases">
        <authorList>
            <consortium name="Lawrence Berkeley National Laboratory"/>
            <person name="Haridas S."/>
            <person name="Hensen N."/>
            <person name="Bonometti L."/>
            <person name="Westerberg I."/>
            <person name="Brannstrom I.O."/>
            <person name="Guillou S."/>
            <person name="Cros-Aarteil S."/>
            <person name="Calhoun S."/>
            <person name="Kuo A."/>
            <person name="Mondo S."/>
            <person name="Pangilinan J."/>
            <person name="Riley R."/>
            <person name="Labutti K."/>
            <person name="Andreopoulos B."/>
            <person name="Lipzen A."/>
            <person name="Chen C."/>
            <person name="Yanf M."/>
            <person name="Daum C."/>
            <person name="Ng V."/>
            <person name="Clum A."/>
            <person name="Steindorff A."/>
            <person name="Ohm R."/>
            <person name="Martin F."/>
            <person name="Silar P."/>
            <person name="Natvig D."/>
            <person name="Lalanne C."/>
            <person name="Gautier V."/>
            <person name="Ament-Velasquez S.L."/>
            <person name="Kruys A."/>
            <person name="Hutchinson M.I."/>
            <person name="Powell A.J."/>
            <person name="Barry K."/>
            <person name="Miller A.N."/>
            <person name="Grigoriev I.V."/>
            <person name="Debuchy R."/>
            <person name="Gladieux P."/>
            <person name="Thoren M.H."/>
            <person name="Johannesson H."/>
        </authorList>
    </citation>
    <scope>NUCLEOTIDE SEQUENCE</scope>
    <source>
        <strain evidence="1">CBS 118394</strain>
    </source>
</reference>
<name>A0AAE0HU55_9PEZI</name>
<comment type="caution">
    <text evidence="1">The sequence shown here is derived from an EMBL/GenBank/DDBJ whole genome shotgun (WGS) entry which is preliminary data.</text>
</comment>
<dbReference type="PANTHER" id="PTHR42037:SF1">
    <property type="match status" value="1"/>
</dbReference>